<keyword evidence="4" id="KW-1185">Reference proteome</keyword>
<sequence>MDDGQSLLERFPPQVLRQYALIADGERGIVVGPRGDFCWMCLPRWDSPAVFSSLLGGDGVYAVTPQRRYVWGGQYEERSLIWRSRWVTIDGIVECREALAFPGDPHTAVVLRRITALDRPVRMQVALHVRADFGTTAMAGLSCCDGVWTGRSGPHRFRWTGAGGAHRAADGSLRMVVDVAPGHDHDLVLELSERQLPDRPADAAQAWHVTESSWRQAVPEFTGTLADVDIRQAYAVLRGLTSTGGGMVAAATMSLPERARAGRNFDYRYCWIRDQCYTGQAIAVAGAYPLLDDAVRFVSERVLADGPDLRPAYCVDAGAPPPEHDLDHLPGYPGAAARTGNRVGDQFQLDTFGEVLLLLAAAARLDRLDSTHWAAVHILVDAIENRCGEPDAGVWELGNRRWAHSRLICAAGLRRIAGVAPPAEGARWQRLAHKLVSDAGDDCLHRDGRWQRAPGDPGIDAALLLPGLRGAVPADDARTLATLAAVRRELTRDGFVYRYRPDRRGLGEAEGAFLLCNFAMALADHQQGNDLAALQWFERGRTACGPPGLLTEEFDVGQRQLRGNLPQAFAHALLFESAHLLTGAGSSGLSAKA</sequence>
<dbReference type="GO" id="GO:0005993">
    <property type="term" value="P:trehalose catabolic process"/>
    <property type="evidence" value="ECO:0007669"/>
    <property type="project" value="TreeGrafter"/>
</dbReference>
<organism evidence="3 4">
    <name type="scientific">Mycobacterium novum</name>
    <dbReference type="NCBI Taxonomy" id="2492438"/>
    <lineage>
        <taxon>Bacteria</taxon>
        <taxon>Bacillati</taxon>
        <taxon>Actinomycetota</taxon>
        <taxon>Actinomycetes</taxon>
        <taxon>Mycobacteriales</taxon>
        <taxon>Mycobacteriaceae</taxon>
        <taxon>Mycobacterium</taxon>
    </lineage>
</organism>
<protein>
    <submittedName>
        <fullName evidence="3">Glycoside hydrolase</fullName>
    </submittedName>
</protein>
<gene>
    <name evidence="3" type="ORF">MNVM_29670</name>
</gene>
<dbReference type="InterPro" id="IPR011613">
    <property type="entry name" value="GH15-like"/>
</dbReference>
<evidence type="ECO:0000313" key="4">
    <source>
        <dbReference type="Proteomes" id="UP000466997"/>
    </source>
</evidence>
<dbReference type="InterPro" id="IPR045582">
    <property type="entry name" value="Trehalase-like_N"/>
</dbReference>
<dbReference type="EMBL" id="AP022562">
    <property type="protein sequence ID" value="BBX13886.1"/>
    <property type="molecule type" value="Genomic_DNA"/>
</dbReference>
<dbReference type="RefSeq" id="WP_193465201.1">
    <property type="nucleotide sequence ID" value="NZ_AP022562.1"/>
</dbReference>
<reference evidence="3 4" key="1">
    <citation type="journal article" date="2019" name="Emerg. Microbes Infect.">
        <title>Comprehensive subspecies identification of 175 nontuberculous mycobacteria species based on 7547 genomic profiles.</title>
        <authorList>
            <person name="Matsumoto Y."/>
            <person name="Kinjo T."/>
            <person name="Motooka D."/>
            <person name="Nabeya D."/>
            <person name="Jung N."/>
            <person name="Uechi K."/>
            <person name="Horii T."/>
            <person name="Iida T."/>
            <person name="Fujita J."/>
            <person name="Nakamura S."/>
        </authorList>
    </citation>
    <scope>NUCLEOTIDE SEQUENCE [LARGE SCALE GENOMIC DNA]</scope>
    <source>
        <strain evidence="3 4">JCM 6391</strain>
    </source>
</reference>
<evidence type="ECO:0000313" key="3">
    <source>
        <dbReference type="EMBL" id="BBX13886.1"/>
    </source>
</evidence>
<feature type="domain" description="Trehalase-like N-terminal" evidence="2">
    <location>
        <begin position="18"/>
        <end position="140"/>
    </location>
</feature>
<dbReference type="PANTHER" id="PTHR31616">
    <property type="entry name" value="TREHALASE"/>
    <property type="match status" value="1"/>
</dbReference>
<accession>A0A7I7JPX6</accession>
<dbReference type="InterPro" id="IPR008928">
    <property type="entry name" value="6-hairpin_glycosidase_sf"/>
</dbReference>
<dbReference type="SUPFAM" id="SSF48208">
    <property type="entry name" value="Six-hairpin glycosidases"/>
    <property type="match status" value="1"/>
</dbReference>
<dbReference type="Pfam" id="PF00723">
    <property type="entry name" value="Glyco_hydro_15"/>
    <property type="match status" value="1"/>
</dbReference>
<evidence type="ECO:0000259" key="2">
    <source>
        <dbReference type="Pfam" id="PF19291"/>
    </source>
</evidence>
<proteinExistence type="predicted"/>
<feature type="domain" description="GH15-like" evidence="1">
    <location>
        <begin position="244"/>
        <end position="576"/>
    </location>
</feature>
<dbReference type="AlphaFoldDB" id="A0A7I7JPX6"/>
<evidence type="ECO:0000259" key="1">
    <source>
        <dbReference type="Pfam" id="PF00723"/>
    </source>
</evidence>
<dbReference type="KEGG" id="mnm:MNVM_29670"/>
<dbReference type="Proteomes" id="UP000466997">
    <property type="component" value="Chromosome"/>
</dbReference>
<dbReference type="Gene3D" id="1.50.10.10">
    <property type="match status" value="1"/>
</dbReference>
<dbReference type="InterPro" id="IPR012341">
    <property type="entry name" value="6hp_glycosidase-like_sf"/>
</dbReference>
<dbReference type="PANTHER" id="PTHR31616:SF10">
    <property type="entry name" value="TREHALASE"/>
    <property type="match status" value="1"/>
</dbReference>
<dbReference type="Pfam" id="PF19291">
    <property type="entry name" value="TREH_N"/>
    <property type="match status" value="1"/>
</dbReference>
<keyword evidence="3" id="KW-0378">Hydrolase</keyword>
<name>A0A7I7JPX6_9MYCO</name>
<dbReference type="GO" id="GO:0015927">
    <property type="term" value="F:trehalase activity"/>
    <property type="evidence" value="ECO:0007669"/>
    <property type="project" value="TreeGrafter"/>
</dbReference>